<feature type="compositionally biased region" description="Polar residues" evidence="1">
    <location>
        <begin position="170"/>
        <end position="181"/>
    </location>
</feature>
<reference evidence="3 4" key="1">
    <citation type="submission" date="2019-07" db="EMBL/GenBank/DDBJ databases">
        <title>Finished genome of Venturia effusa.</title>
        <authorList>
            <person name="Young C.A."/>
            <person name="Cox M.P."/>
            <person name="Ganley A.R.D."/>
            <person name="David W.J."/>
        </authorList>
    </citation>
    <scope>NUCLEOTIDE SEQUENCE [LARGE SCALE GENOMIC DNA]</scope>
    <source>
        <strain evidence="4">albino</strain>
    </source>
</reference>
<protein>
    <recommendedName>
        <fullName evidence="2">BRCT domain-containing protein</fullName>
    </recommendedName>
</protein>
<dbReference type="Gene3D" id="3.40.50.10190">
    <property type="entry name" value="BRCT domain"/>
    <property type="match status" value="1"/>
</dbReference>
<dbReference type="PROSITE" id="PS50172">
    <property type="entry name" value="BRCT"/>
    <property type="match status" value="1"/>
</dbReference>
<dbReference type="SUPFAM" id="SSF52113">
    <property type="entry name" value="BRCT domain"/>
    <property type="match status" value="1"/>
</dbReference>
<feature type="region of interest" description="Disordered" evidence="1">
    <location>
        <begin position="193"/>
        <end position="216"/>
    </location>
</feature>
<accession>A0A517LQU9</accession>
<sequence length="407" mass="43943">MSRLTKQVGHTKTLSSDPPKRRVMASAPSHVSSNGSRDAPTATAPPSTIHRRIEFTQSGIAQPSKNVFDPWNTASTGHQRAENRLSGSTSWRDSRNQKLSAQYHGGSTGGKRVADSVGAGSEAFGKDGRKANGGWKRGASGLRGKGQRSIMEAFAGSACKQASPPPAATDESSCNERQLSPQLSVVDTQDLHYDSESIPPSHQPADNLNETRPHQDTAKKQIFDSLCVYINGTTGPLVSDHRLKYLLAQHGARMSIALGRRSVTHVILGNTYNKGGAGGGLAGTKIQKEVARVGGKGIKFVSVEWYGFWKASELAKDCPKHDSKTLDLEAMGKVAYTARSRLGNQTQVPILETKGEAGRNSSLSTLYTVIVEELRKIDCLAVMISGTSYKRKSSPARNNPRTRWQYS</sequence>
<gene>
    <name evidence="3" type="ORF">FKW77_002164</name>
</gene>
<evidence type="ECO:0000259" key="2">
    <source>
        <dbReference type="PROSITE" id="PS50172"/>
    </source>
</evidence>
<dbReference type="InterPro" id="IPR001357">
    <property type="entry name" value="BRCT_dom"/>
</dbReference>
<name>A0A517LQU9_9PEZI</name>
<feature type="compositionally biased region" description="Polar residues" evidence="1">
    <location>
        <begin position="1"/>
        <end position="16"/>
    </location>
</feature>
<dbReference type="Proteomes" id="UP000316270">
    <property type="component" value="Chromosome 19"/>
</dbReference>
<evidence type="ECO:0000313" key="3">
    <source>
        <dbReference type="EMBL" id="QDS77989.1"/>
    </source>
</evidence>
<dbReference type="OrthoDB" id="427711at2759"/>
<feature type="compositionally biased region" description="Polar residues" evidence="1">
    <location>
        <begin position="55"/>
        <end position="65"/>
    </location>
</feature>
<feature type="domain" description="BRCT" evidence="2">
    <location>
        <begin position="218"/>
        <end position="306"/>
    </location>
</feature>
<dbReference type="EMBL" id="CP042203">
    <property type="protein sequence ID" value="QDS77989.1"/>
    <property type="molecule type" value="Genomic_DNA"/>
</dbReference>
<dbReference type="InterPro" id="IPR036420">
    <property type="entry name" value="BRCT_dom_sf"/>
</dbReference>
<evidence type="ECO:0000256" key="1">
    <source>
        <dbReference type="SAM" id="MobiDB-lite"/>
    </source>
</evidence>
<proteinExistence type="predicted"/>
<feature type="compositionally biased region" description="Polar residues" evidence="1">
    <location>
        <begin position="198"/>
        <end position="208"/>
    </location>
</feature>
<organism evidence="3 4">
    <name type="scientific">Venturia effusa</name>
    <dbReference type="NCBI Taxonomy" id="50376"/>
    <lineage>
        <taxon>Eukaryota</taxon>
        <taxon>Fungi</taxon>
        <taxon>Dikarya</taxon>
        <taxon>Ascomycota</taxon>
        <taxon>Pezizomycotina</taxon>
        <taxon>Dothideomycetes</taxon>
        <taxon>Pleosporomycetidae</taxon>
        <taxon>Venturiales</taxon>
        <taxon>Venturiaceae</taxon>
        <taxon>Venturia</taxon>
    </lineage>
</organism>
<feature type="region of interest" description="Disordered" evidence="1">
    <location>
        <begin position="1"/>
        <end position="145"/>
    </location>
</feature>
<evidence type="ECO:0000313" key="4">
    <source>
        <dbReference type="Proteomes" id="UP000316270"/>
    </source>
</evidence>
<dbReference type="AlphaFoldDB" id="A0A517LQU9"/>
<keyword evidence="4" id="KW-1185">Reference proteome</keyword>
<feature type="region of interest" description="Disordered" evidence="1">
    <location>
        <begin position="157"/>
        <end position="181"/>
    </location>
</feature>